<evidence type="ECO:0000313" key="2">
    <source>
        <dbReference type="EMBL" id="EKG17051.1"/>
    </source>
</evidence>
<feature type="region of interest" description="Disordered" evidence="1">
    <location>
        <begin position="30"/>
        <end position="194"/>
    </location>
</feature>
<sequence length="194" mass="21742">MLSALITTTNVRRPCISRVRRAYPRAIEDFRATSENIQNPQAESPCAGTRTRAPPPPPPPSLKKRESRCKEGDPHRITPVGNRPQPFLSLSHAQERAWRGQKGDDHDLGRLQSEDRFPCSKKRGASPYHTTRGGRRSQAPRAASYGRECHRRAQLRERWASGRVDESDPPCQRQCGTCARDRGRRAGGWGEGGI</sequence>
<dbReference type="HOGENOM" id="CLU_1402690_0_0_1"/>
<gene>
    <name evidence="2" type="ORF">MPH_05741</name>
</gene>
<evidence type="ECO:0000256" key="1">
    <source>
        <dbReference type="SAM" id="MobiDB-lite"/>
    </source>
</evidence>
<dbReference type="AlphaFoldDB" id="K2R414"/>
<feature type="compositionally biased region" description="Basic and acidic residues" evidence="1">
    <location>
        <begin position="93"/>
        <end position="118"/>
    </location>
</feature>
<proteinExistence type="predicted"/>
<dbReference type="VEuPathDB" id="FungiDB:MPH_05741"/>
<reference evidence="2 3" key="1">
    <citation type="journal article" date="2012" name="BMC Genomics">
        <title>Tools to kill: Genome of one of the most destructive plant pathogenic fungi Macrophomina phaseolina.</title>
        <authorList>
            <person name="Islam M.S."/>
            <person name="Haque M.S."/>
            <person name="Islam M.M."/>
            <person name="Emdad E.M."/>
            <person name="Halim A."/>
            <person name="Hossen Q.M.M."/>
            <person name="Hossain M.Z."/>
            <person name="Ahmed B."/>
            <person name="Rahim S."/>
            <person name="Rahman M.S."/>
            <person name="Alam M.M."/>
            <person name="Hou S."/>
            <person name="Wan X."/>
            <person name="Saito J.A."/>
            <person name="Alam M."/>
        </authorList>
    </citation>
    <scope>NUCLEOTIDE SEQUENCE [LARGE SCALE GENOMIC DNA]</scope>
    <source>
        <strain evidence="2 3">MS6</strain>
    </source>
</reference>
<dbReference type="Proteomes" id="UP000007129">
    <property type="component" value="Unassembled WGS sequence"/>
</dbReference>
<accession>K2R414</accession>
<name>K2R414_MACPH</name>
<dbReference type="InParanoid" id="K2R414"/>
<feature type="compositionally biased region" description="Basic and acidic residues" evidence="1">
    <location>
        <begin position="154"/>
        <end position="166"/>
    </location>
</feature>
<feature type="compositionally biased region" description="Polar residues" evidence="1">
    <location>
        <begin position="33"/>
        <end position="42"/>
    </location>
</feature>
<dbReference type="EMBL" id="AHHD01000257">
    <property type="protein sequence ID" value="EKG17051.1"/>
    <property type="molecule type" value="Genomic_DNA"/>
</dbReference>
<evidence type="ECO:0000313" key="3">
    <source>
        <dbReference type="Proteomes" id="UP000007129"/>
    </source>
</evidence>
<organism evidence="2 3">
    <name type="scientific">Macrophomina phaseolina (strain MS6)</name>
    <name type="common">Charcoal rot fungus</name>
    <dbReference type="NCBI Taxonomy" id="1126212"/>
    <lineage>
        <taxon>Eukaryota</taxon>
        <taxon>Fungi</taxon>
        <taxon>Dikarya</taxon>
        <taxon>Ascomycota</taxon>
        <taxon>Pezizomycotina</taxon>
        <taxon>Dothideomycetes</taxon>
        <taxon>Dothideomycetes incertae sedis</taxon>
        <taxon>Botryosphaeriales</taxon>
        <taxon>Botryosphaeriaceae</taxon>
        <taxon>Macrophomina</taxon>
    </lineage>
</organism>
<comment type="caution">
    <text evidence="2">The sequence shown here is derived from an EMBL/GenBank/DDBJ whole genome shotgun (WGS) entry which is preliminary data.</text>
</comment>
<protein>
    <submittedName>
        <fullName evidence="2">Uncharacterized protein</fullName>
    </submittedName>
</protein>